<accession>A0A429ZRP2</accession>
<dbReference type="InterPro" id="IPR039506">
    <property type="entry name" value="SPOB_a"/>
</dbReference>
<dbReference type="InterPro" id="IPR033463">
    <property type="entry name" value="sCache_3"/>
</dbReference>
<evidence type="ECO:0000256" key="2">
    <source>
        <dbReference type="ARBA" id="ARBA00004651"/>
    </source>
</evidence>
<keyword evidence="11 14" id="KW-1133">Transmembrane helix</keyword>
<dbReference type="Gene3D" id="3.30.565.10">
    <property type="entry name" value="Histidine kinase-like ATPase, C-terminal domain"/>
    <property type="match status" value="1"/>
</dbReference>
<proteinExistence type="predicted"/>
<dbReference type="SUPFAM" id="SSF55874">
    <property type="entry name" value="ATPase domain of HSP90 chaperone/DNA topoisomerase II/histidine kinase"/>
    <property type="match status" value="1"/>
</dbReference>
<dbReference type="InterPro" id="IPR005467">
    <property type="entry name" value="His_kinase_dom"/>
</dbReference>
<dbReference type="SUPFAM" id="SSF55890">
    <property type="entry name" value="Sporulation response regulatory protein Spo0B"/>
    <property type="match status" value="1"/>
</dbReference>
<comment type="subcellular location">
    <subcellularLocation>
        <location evidence="2">Cell membrane</location>
        <topology evidence="2">Multi-pass membrane protein</topology>
    </subcellularLocation>
</comment>
<dbReference type="InterPro" id="IPR036890">
    <property type="entry name" value="HATPase_C_sf"/>
</dbReference>
<evidence type="ECO:0000256" key="11">
    <source>
        <dbReference type="ARBA" id="ARBA00022989"/>
    </source>
</evidence>
<keyword evidence="10" id="KW-0067">ATP-binding</keyword>
<keyword evidence="12" id="KW-0902">Two-component regulatory system</keyword>
<gene>
    <name evidence="16" type="ORF">CBF37_11115</name>
</gene>
<dbReference type="SUPFAM" id="SSF103190">
    <property type="entry name" value="Sensory domain-like"/>
    <property type="match status" value="1"/>
</dbReference>
<dbReference type="InterPro" id="IPR016120">
    <property type="entry name" value="Sig_transdc_His_kin_SpoOB"/>
</dbReference>
<dbReference type="Pfam" id="PF02518">
    <property type="entry name" value="HATPase_c"/>
    <property type="match status" value="1"/>
</dbReference>
<evidence type="ECO:0000256" key="5">
    <source>
        <dbReference type="ARBA" id="ARBA00022553"/>
    </source>
</evidence>
<keyword evidence="13 14" id="KW-0472">Membrane</keyword>
<dbReference type="PANTHER" id="PTHR43065:SF46">
    <property type="entry name" value="C4-DICARBOXYLATE TRANSPORT SENSOR PROTEIN DCTB"/>
    <property type="match status" value="1"/>
</dbReference>
<feature type="transmembrane region" description="Helical" evidence="14">
    <location>
        <begin position="179"/>
        <end position="198"/>
    </location>
</feature>
<dbReference type="EC" id="2.7.13.3" evidence="3"/>
<evidence type="ECO:0000313" key="16">
    <source>
        <dbReference type="EMBL" id="RST96392.1"/>
    </source>
</evidence>
<evidence type="ECO:0000256" key="10">
    <source>
        <dbReference type="ARBA" id="ARBA00022840"/>
    </source>
</evidence>
<dbReference type="InterPro" id="IPR029151">
    <property type="entry name" value="Sensor-like_sf"/>
</dbReference>
<dbReference type="PROSITE" id="PS50109">
    <property type="entry name" value="HIS_KIN"/>
    <property type="match status" value="1"/>
</dbReference>
<keyword evidence="9 16" id="KW-0418">Kinase</keyword>
<evidence type="ECO:0000256" key="1">
    <source>
        <dbReference type="ARBA" id="ARBA00000085"/>
    </source>
</evidence>
<keyword evidence="6" id="KW-0808">Transferase</keyword>
<dbReference type="AlphaFoldDB" id="A0A429ZRP2"/>
<feature type="domain" description="Histidine kinase" evidence="15">
    <location>
        <begin position="431"/>
        <end position="536"/>
    </location>
</feature>
<evidence type="ECO:0000256" key="4">
    <source>
        <dbReference type="ARBA" id="ARBA00022475"/>
    </source>
</evidence>
<name>A0A429ZRP2_9ENTE</name>
<dbReference type="Proteomes" id="UP000287857">
    <property type="component" value="Unassembled WGS sequence"/>
</dbReference>
<dbReference type="PRINTS" id="PR00344">
    <property type="entry name" value="BCTRLSENSOR"/>
</dbReference>
<evidence type="ECO:0000256" key="8">
    <source>
        <dbReference type="ARBA" id="ARBA00022741"/>
    </source>
</evidence>
<dbReference type="InterPro" id="IPR004358">
    <property type="entry name" value="Sig_transdc_His_kin-like_C"/>
</dbReference>
<evidence type="ECO:0000256" key="3">
    <source>
        <dbReference type="ARBA" id="ARBA00012438"/>
    </source>
</evidence>
<dbReference type="Pfam" id="PF17203">
    <property type="entry name" value="sCache_3_2"/>
    <property type="match status" value="1"/>
</dbReference>
<keyword evidence="7 14" id="KW-0812">Transmembrane</keyword>
<dbReference type="PANTHER" id="PTHR43065">
    <property type="entry name" value="SENSOR HISTIDINE KINASE"/>
    <property type="match status" value="1"/>
</dbReference>
<dbReference type="InterPro" id="IPR003594">
    <property type="entry name" value="HATPase_dom"/>
</dbReference>
<keyword evidence="17" id="KW-1185">Reference proteome</keyword>
<evidence type="ECO:0000256" key="6">
    <source>
        <dbReference type="ARBA" id="ARBA00022679"/>
    </source>
</evidence>
<comment type="caution">
    <text evidence="16">The sequence shown here is derived from an EMBL/GenBank/DDBJ whole genome shotgun (WGS) entry which is preliminary data.</text>
</comment>
<dbReference type="SMART" id="SM00387">
    <property type="entry name" value="HATPase_c"/>
    <property type="match status" value="1"/>
</dbReference>
<dbReference type="GO" id="GO:0005524">
    <property type="term" value="F:ATP binding"/>
    <property type="evidence" value="ECO:0007669"/>
    <property type="project" value="UniProtKB-KW"/>
</dbReference>
<dbReference type="Pfam" id="PF14689">
    <property type="entry name" value="SPOB_a"/>
    <property type="match status" value="1"/>
</dbReference>
<dbReference type="OrthoDB" id="9792686at2"/>
<evidence type="ECO:0000256" key="7">
    <source>
        <dbReference type="ARBA" id="ARBA00022692"/>
    </source>
</evidence>
<keyword evidence="8" id="KW-0547">Nucleotide-binding</keyword>
<evidence type="ECO:0000256" key="9">
    <source>
        <dbReference type="ARBA" id="ARBA00022777"/>
    </source>
</evidence>
<evidence type="ECO:0000256" key="14">
    <source>
        <dbReference type="SAM" id="Phobius"/>
    </source>
</evidence>
<feature type="transmembrane region" description="Helical" evidence="14">
    <location>
        <begin position="12"/>
        <end position="35"/>
    </location>
</feature>
<sequence length="540" mass="60510">MKNKAYKRRLSLQTTIILIVISSTIVSLAASMWLIRQFVVSQEFDHSRDKIAAIAKIAASNARIISALENKELSDAIQTVTLNMKQDTNVDFVVVVNHDKLRLSHPDSRAIGKPFSNPNDIQLALDGTSHYSVKDGILGNGIRYFEPVKNSQGKIIGVVCVGLTMDTITSDIKHAQNTIFIGILLGLSAGVAGAVFLAKKIKKELFGLEPIEIAQSLEEKELVENEITESIIAIDKEHRILLINKEASDLVFKINSRYVLQIKDILPRVLFDILFSKVFTERQRLINQTIAIDNFDLVANISPIYTDGSFTGAVITFRDQSEMTQLIHQLSGTEQYIHSLRAQTHEFMNKMQVIMGMVELKQYDEVSKFIQQFNTGFRAEVGYITDKIKTPAIAGFLLGKANEAAEQDIVFVLANKSNLPVLRVDENIHFLLQILGNLISNAFDAVQQSAEKVVTLSIMYDEEGNIVMITVTDTGYGISRELKDKIFEKNFSTKDKERGYGLYLVNKAVKAREGMIEVTTIESNRTQFYIEFPMIKGDDS</sequence>
<keyword evidence="4" id="KW-1003">Cell membrane</keyword>
<dbReference type="GO" id="GO:0000155">
    <property type="term" value="F:phosphorelay sensor kinase activity"/>
    <property type="evidence" value="ECO:0007669"/>
    <property type="project" value="InterPro"/>
</dbReference>
<keyword evidence="5" id="KW-0597">Phosphoprotein</keyword>
<organism evidence="16 17">
    <name type="scientific">Vagococcus vulneris</name>
    <dbReference type="NCBI Taxonomy" id="1977869"/>
    <lineage>
        <taxon>Bacteria</taxon>
        <taxon>Bacillati</taxon>
        <taxon>Bacillota</taxon>
        <taxon>Bacilli</taxon>
        <taxon>Lactobacillales</taxon>
        <taxon>Enterococcaceae</taxon>
        <taxon>Vagococcus</taxon>
    </lineage>
</organism>
<dbReference type="RefSeq" id="WP_125984805.1">
    <property type="nucleotide sequence ID" value="NZ_NGJS01000027.1"/>
</dbReference>
<dbReference type="Gene3D" id="3.30.450.20">
    <property type="entry name" value="PAS domain"/>
    <property type="match status" value="2"/>
</dbReference>
<evidence type="ECO:0000313" key="17">
    <source>
        <dbReference type="Proteomes" id="UP000287857"/>
    </source>
</evidence>
<protein>
    <recommendedName>
        <fullName evidence="3">histidine kinase</fullName>
        <ecNumber evidence="3">2.7.13.3</ecNumber>
    </recommendedName>
</protein>
<evidence type="ECO:0000256" key="12">
    <source>
        <dbReference type="ARBA" id="ARBA00023012"/>
    </source>
</evidence>
<evidence type="ECO:0000256" key="13">
    <source>
        <dbReference type="ARBA" id="ARBA00023136"/>
    </source>
</evidence>
<dbReference type="EMBL" id="NGJS01000027">
    <property type="protein sequence ID" value="RST96392.1"/>
    <property type="molecule type" value="Genomic_DNA"/>
</dbReference>
<comment type="catalytic activity">
    <reaction evidence="1">
        <text>ATP + protein L-histidine = ADP + protein N-phospho-L-histidine.</text>
        <dbReference type="EC" id="2.7.13.3"/>
    </reaction>
</comment>
<dbReference type="Gene3D" id="1.10.287.130">
    <property type="match status" value="1"/>
</dbReference>
<reference evidence="16 17" key="1">
    <citation type="submission" date="2017-05" db="EMBL/GenBank/DDBJ databases">
        <title>Vagococcus spp. assemblies.</title>
        <authorList>
            <person name="Gulvik C.A."/>
        </authorList>
    </citation>
    <scope>NUCLEOTIDE SEQUENCE [LARGE SCALE GENOMIC DNA]</scope>
    <source>
        <strain evidence="16 17">SS1995</strain>
    </source>
</reference>
<evidence type="ECO:0000259" key="15">
    <source>
        <dbReference type="PROSITE" id="PS50109"/>
    </source>
</evidence>
<dbReference type="GO" id="GO:0005886">
    <property type="term" value="C:plasma membrane"/>
    <property type="evidence" value="ECO:0007669"/>
    <property type="project" value="UniProtKB-SubCell"/>
</dbReference>